<evidence type="ECO:0000256" key="1">
    <source>
        <dbReference type="ARBA" id="ARBA00022714"/>
    </source>
</evidence>
<dbReference type="RefSeq" id="WP_343791310.1">
    <property type="nucleotide sequence ID" value="NZ_BAAAEU010000010.1"/>
</dbReference>
<name>A0ABP3TWC9_9GAMM</name>
<dbReference type="Gene3D" id="2.102.10.10">
    <property type="entry name" value="Rieske [2Fe-2S] iron-sulphur domain"/>
    <property type="match status" value="1"/>
</dbReference>
<proteinExistence type="predicted"/>
<protein>
    <submittedName>
        <fullName evidence="6">Rieske (2Fe-2S) protein</fullName>
    </submittedName>
</protein>
<dbReference type="Pfam" id="PF00355">
    <property type="entry name" value="Rieske"/>
    <property type="match status" value="1"/>
</dbReference>
<comment type="caution">
    <text evidence="6">The sequence shown here is derived from an EMBL/GenBank/DDBJ whole genome shotgun (WGS) entry which is preliminary data.</text>
</comment>
<keyword evidence="2" id="KW-0479">Metal-binding</keyword>
<evidence type="ECO:0000256" key="4">
    <source>
        <dbReference type="ARBA" id="ARBA00023014"/>
    </source>
</evidence>
<feature type="domain" description="Rieske" evidence="5">
    <location>
        <begin position="5"/>
        <end position="108"/>
    </location>
</feature>
<sequence>MNHSQPLCRLADIPDGDAIAVQVASATGGFELIVLRRGERAFAYHNECPHAGRNLDYAPGRFLVRDGRLTCAAHGATFAVESGACLGGPCRSGLVALRVDVVDGAVWLP</sequence>
<evidence type="ECO:0000313" key="7">
    <source>
        <dbReference type="Proteomes" id="UP001501523"/>
    </source>
</evidence>
<dbReference type="CDD" id="cd03467">
    <property type="entry name" value="Rieske"/>
    <property type="match status" value="1"/>
</dbReference>
<dbReference type="InterPro" id="IPR036922">
    <property type="entry name" value="Rieske_2Fe-2S_sf"/>
</dbReference>
<dbReference type="PROSITE" id="PS51296">
    <property type="entry name" value="RIESKE"/>
    <property type="match status" value="1"/>
</dbReference>
<reference evidence="7" key="1">
    <citation type="journal article" date="2019" name="Int. J. Syst. Evol. Microbiol.">
        <title>The Global Catalogue of Microorganisms (GCM) 10K type strain sequencing project: providing services to taxonomists for standard genome sequencing and annotation.</title>
        <authorList>
            <consortium name="The Broad Institute Genomics Platform"/>
            <consortium name="The Broad Institute Genome Sequencing Center for Infectious Disease"/>
            <person name="Wu L."/>
            <person name="Ma J."/>
        </authorList>
    </citation>
    <scope>NUCLEOTIDE SEQUENCE [LARGE SCALE GENOMIC DNA]</scope>
    <source>
        <strain evidence="7">JCM 15421</strain>
    </source>
</reference>
<dbReference type="EMBL" id="BAAAEU010000010">
    <property type="protein sequence ID" value="GAA0716845.1"/>
    <property type="molecule type" value="Genomic_DNA"/>
</dbReference>
<dbReference type="PANTHER" id="PTHR40261:SF1">
    <property type="entry name" value="RIESKE DOMAIN-CONTAINING PROTEIN"/>
    <property type="match status" value="1"/>
</dbReference>
<evidence type="ECO:0000256" key="2">
    <source>
        <dbReference type="ARBA" id="ARBA00022723"/>
    </source>
</evidence>
<accession>A0ABP3TWC9</accession>
<evidence type="ECO:0000259" key="5">
    <source>
        <dbReference type="PROSITE" id="PS51296"/>
    </source>
</evidence>
<keyword evidence="1" id="KW-0001">2Fe-2S</keyword>
<dbReference type="InterPro" id="IPR017941">
    <property type="entry name" value="Rieske_2Fe-2S"/>
</dbReference>
<dbReference type="SUPFAM" id="SSF50022">
    <property type="entry name" value="ISP domain"/>
    <property type="match status" value="1"/>
</dbReference>
<keyword evidence="7" id="KW-1185">Reference proteome</keyword>
<gene>
    <name evidence="6" type="ORF">GCM10009105_23580</name>
</gene>
<organism evidence="6 7">
    <name type="scientific">Dokdonella soli</name>
    <dbReference type="NCBI Taxonomy" id="529810"/>
    <lineage>
        <taxon>Bacteria</taxon>
        <taxon>Pseudomonadati</taxon>
        <taxon>Pseudomonadota</taxon>
        <taxon>Gammaproteobacteria</taxon>
        <taxon>Lysobacterales</taxon>
        <taxon>Rhodanobacteraceae</taxon>
        <taxon>Dokdonella</taxon>
    </lineage>
</organism>
<dbReference type="Proteomes" id="UP001501523">
    <property type="component" value="Unassembled WGS sequence"/>
</dbReference>
<keyword evidence="4" id="KW-0411">Iron-sulfur</keyword>
<dbReference type="PANTHER" id="PTHR40261">
    <property type="match status" value="1"/>
</dbReference>
<evidence type="ECO:0000256" key="3">
    <source>
        <dbReference type="ARBA" id="ARBA00023004"/>
    </source>
</evidence>
<evidence type="ECO:0000313" key="6">
    <source>
        <dbReference type="EMBL" id="GAA0716845.1"/>
    </source>
</evidence>
<keyword evidence="3" id="KW-0408">Iron</keyword>